<dbReference type="PANTHER" id="PTHR23501:SF195">
    <property type="entry name" value="PEP5"/>
    <property type="match status" value="1"/>
</dbReference>
<keyword evidence="4 7" id="KW-1133">Transmembrane helix</keyword>
<sequence>MVVDTAPGWRTVYWVGLASGVSLSIATFLTYRPEAPLATRNVSAKEVLRDFDYLGFIGITSGITLFLMGIVWEPQYGSTSPHFLAPLTIGILVTIGTGFQQVYWTKSPILHPFLWRRFRTFTLQAIVVFVSGMLFYSLQALYPQFMTSCFVGNDPIQVGISQLPLGVSTVGGVISGLVLPWLSRRIGTNGVLAVGVFICALFIALIAVVDYDQQGMAMGLASAATFGIGKSAYEHTVLSWTNLLSIPLIQLCAPDEWIGFATGLRTLMSLGGGSVATSVFTTIFTGRAAEFVPEDVSAAAAAAGLPSSSIPALLSILTGATPNISPTSVPGLTSEIMQVSQVALKKAYIRSFRYVWYSSIPFGVVALVAAAYTKDLTPVMTEKVAQVLKTVKPSDNEDVEKDIFGSNKPTSEESEQLEKYP</sequence>
<feature type="transmembrane region" description="Helical" evidence="7">
    <location>
        <begin position="83"/>
        <end position="104"/>
    </location>
</feature>
<evidence type="ECO:0000256" key="1">
    <source>
        <dbReference type="ARBA" id="ARBA00004141"/>
    </source>
</evidence>
<evidence type="ECO:0000256" key="6">
    <source>
        <dbReference type="SAM" id="MobiDB-lite"/>
    </source>
</evidence>
<accession>A0A0D2HE73</accession>
<feature type="region of interest" description="Disordered" evidence="6">
    <location>
        <begin position="397"/>
        <end position="421"/>
    </location>
</feature>
<dbReference type="GO" id="GO:0005886">
    <property type="term" value="C:plasma membrane"/>
    <property type="evidence" value="ECO:0007669"/>
    <property type="project" value="TreeGrafter"/>
</dbReference>
<dbReference type="EMBL" id="KN847476">
    <property type="protein sequence ID" value="KIX08868.1"/>
    <property type="molecule type" value="Genomic_DNA"/>
</dbReference>
<comment type="subcellular location">
    <subcellularLocation>
        <location evidence="1">Membrane</location>
        <topology evidence="1">Multi-pass membrane protein</topology>
    </subcellularLocation>
</comment>
<dbReference type="GO" id="GO:0022857">
    <property type="term" value="F:transmembrane transporter activity"/>
    <property type="evidence" value="ECO:0007669"/>
    <property type="project" value="InterPro"/>
</dbReference>
<dbReference type="OrthoDB" id="4139357at2759"/>
<proteinExistence type="predicted"/>
<dbReference type="AlphaFoldDB" id="A0A0D2HE73"/>
<keyword evidence="3 7" id="KW-0812">Transmembrane</keyword>
<evidence type="ECO:0008006" key="10">
    <source>
        <dbReference type="Google" id="ProtNLM"/>
    </source>
</evidence>
<keyword evidence="2" id="KW-0813">Transport</keyword>
<dbReference type="GeneID" id="25291596"/>
<dbReference type="InterPro" id="IPR010573">
    <property type="entry name" value="MFS_Str1/Tri12-like"/>
</dbReference>
<feature type="transmembrane region" description="Helical" evidence="7">
    <location>
        <begin position="12"/>
        <end position="31"/>
    </location>
</feature>
<feature type="transmembrane region" description="Helical" evidence="7">
    <location>
        <begin position="51"/>
        <end position="71"/>
    </location>
</feature>
<keyword evidence="9" id="KW-1185">Reference proteome</keyword>
<feature type="transmembrane region" description="Helical" evidence="7">
    <location>
        <begin position="162"/>
        <end position="182"/>
    </location>
</feature>
<evidence type="ECO:0000256" key="5">
    <source>
        <dbReference type="ARBA" id="ARBA00023136"/>
    </source>
</evidence>
<dbReference type="PANTHER" id="PTHR23501">
    <property type="entry name" value="MAJOR FACILITATOR SUPERFAMILY"/>
    <property type="match status" value="1"/>
</dbReference>
<evidence type="ECO:0000256" key="4">
    <source>
        <dbReference type="ARBA" id="ARBA00022989"/>
    </source>
</evidence>
<dbReference type="Proteomes" id="UP000053617">
    <property type="component" value="Unassembled WGS sequence"/>
</dbReference>
<feature type="transmembrane region" description="Helical" evidence="7">
    <location>
        <begin position="125"/>
        <end position="142"/>
    </location>
</feature>
<protein>
    <recommendedName>
        <fullName evidence="10">Major facilitator superfamily (MFS) profile domain-containing protein</fullName>
    </recommendedName>
</protein>
<evidence type="ECO:0000313" key="8">
    <source>
        <dbReference type="EMBL" id="KIX08868.1"/>
    </source>
</evidence>
<reference evidence="8 9" key="1">
    <citation type="submission" date="2015-01" db="EMBL/GenBank/DDBJ databases">
        <title>The Genome Sequence of Rhinocladiella mackenzie CBS 650.93.</title>
        <authorList>
            <consortium name="The Broad Institute Genomics Platform"/>
            <person name="Cuomo C."/>
            <person name="de Hoog S."/>
            <person name="Gorbushina A."/>
            <person name="Stielow B."/>
            <person name="Teixiera M."/>
            <person name="Abouelleil A."/>
            <person name="Chapman S.B."/>
            <person name="Priest M."/>
            <person name="Young S.K."/>
            <person name="Wortman J."/>
            <person name="Nusbaum C."/>
            <person name="Birren B."/>
        </authorList>
    </citation>
    <scope>NUCLEOTIDE SEQUENCE [LARGE SCALE GENOMIC DNA]</scope>
    <source>
        <strain evidence="8 9">CBS 650.93</strain>
    </source>
</reference>
<dbReference type="Pfam" id="PF06609">
    <property type="entry name" value="TRI12"/>
    <property type="match status" value="1"/>
</dbReference>
<dbReference type="Gene3D" id="1.20.1250.20">
    <property type="entry name" value="MFS general substrate transporter like domains"/>
    <property type="match status" value="1"/>
</dbReference>
<evidence type="ECO:0000313" key="9">
    <source>
        <dbReference type="Proteomes" id="UP000053617"/>
    </source>
</evidence>
<evidence type="ECO:0000256" key="3">
    <source>
        <dbReference type="ARBA" id="ARBA00022692"/>
    </source>
</evidence>
<dbReference type="VEuPathDB" id="FungiDB:Z518_03525"/>
<evidence type="ECO:0000256" key="7">
    <source>
        <dbReference type="SAM" id="Phobius"/>
    </source>
</evidence>
<evidence type="ECO:0000256" key="2">
    <source>
        <dbReference type="ARBA" id="ARBA00022448"/>
    </source>
</evidence>
<organism evidence="8 9">
    <name type="scientific">Rhinocladiella mackenziei CBS 650.93</name>
    <dbReference type="NCBI Taxonomy" id="1442369"/>
    <lineage>
        <taxon>Eukaryota</taxon>
        <taxon>Fungi</taxon>
        <taxon>Dikarya</taxon>
        <taxon>Ascomycota</taxon>
        <taxon>Pezizomycotina</taxon>
        <taxon>Eurotiomycetes</taxon>
        <taxon>Chaetothyriomycetidae</taxon>
        <taxon>Chaetothyriales</taxon>
        <taxon>Herpotrichiellaceae</taxon>
        <taxon>Rhinocladiella</taxon>
    </lineage>
</organism>
<feature type="transmembrane region" description="Helical" evidence="7">
    <location>
        <begin position="354"/>
        <end position="372"/>
    </location>
</feature>
<keyword evidence="5 7" id="KW-0472">Membrane</keyword>
<gene>
    <name evidence="8" type="ORF">Z518_03525</name>
</gene>
<dbReference type="RefSeq" id="XP_013276004.1">
    <property type="nucleotide sequence ID" value="XM_013420550.1"/>
</dbReference>
<dbReference type="SUPFAM" id="SSF103473">
    <property type="entry name" value="MFS general substrate transporter"/>
    <property type="match status" value="1"/>
</dbReference>
<dbReference type="HOGENOM" id="CLU_000960_25_3_1"/>
<feature type="transmembrane region" description="Helical" evidence="7">
    <location>
        <begin position="189"/>
        <end position="209"/>
    </location>
</feature>
<name>A0A0D2HE73_9EURO</name>
<dbReference type="InterPro" id="IPR036259">
    <property type="entry name" value="MFS_trans_sf"/>
</dbReference>